<dbReference type="EMBL" id="FUWW01000020">
    <property type="protein sequence ID" value="SJZ76402.1"/>
    <property type="molecule type" value="Genomic_DNA"/>
</dbReference>
<dbReference type="Pfam" id="PF01408">
    <property type="entry name" value="GFO_IDH_MocA"/>
    <property type="match status" value="1"/>
</dbReference>
<protein>
    <submittedName>
        <fullName evidence="4">Oxidoreductase family, NAD-binding Rossmann fold</fullName>
    </submittedName>
</protein>
<organism evidence="4 5">
    <name type="scientific">Eubacterium coprostanoligenes</name>
    <dbReference type="NCBI Taxonomy" id="290054"/>
    <lineage>
        <taxon>Bacteria</taxon>
        <taxon>Bacillati</taxon>
        <taxon>Bacillota</taxon>
        <taxon>Clostridia</taxon>
        <taxon>Eubacteriales</taxon>
        <taxon>Eubacteriaceae</taxon>
        <taxon>Eubacterium</taxon>
    </lineage>
</organism>
<evidence type="ECO:0000259" key="3">
    <source>
        <dbReference type="Pfam" id="PF02894"/>
    </source>
</evidence>
<feature type="domain" description="Gfo/Idh/MocA-like oxidoreductase C-terminal" evidence="3">
    <location>
        <begin position="141"/>
        <end position="402"/>
    </location>
</feature>
<sequence length="436" mass="48630">MEQKPVTAIIVGAGHRAFVYSNLAKTNPELLKIVGVADPNPIRRKKAMDEFGFSEDMCFENAEELAKHGKLADTVINGTMDEQHLETAVPLLNAGYDMLLEKPFAPNEEEMRQIVDCAKKNNSKVMICHVLRYTPFYYGIKERIVNGEIGDIINIQTTEHVSYHHLSTSYVRGKWANKDKCHTTMLLAKCCHDLDIMMWMMADTKPTQISSFGGKFQFKPENAPKNAGTICMKDCPLVDTCVYSTKRLYIDHPDRWAFYVWDALEDKENPTIEDKIALMKSDNPYARCIYKCDNNVVDHQSVLVNFASGATGTHNMVGGSAEPRRDIHIIGTKGEIFGNFEESKFTVLKINPSPDAHNEECDVEEVDLNVSGDMVGAYGGHGGGDERLAADFVKFIRGEKPSLACTSIFDSVAGHLSVYLADESRENGGMPQNVKL</sequence>
<dbReference type="InterPro" id="IPR036291">
    <property type="entry name" value="NAD(P)-bd_dom_sf"/>
</dbReference>
<dbReference type="SUPFAM" id="SSF51735">
    <property type="entry name" value="NAD(P)-binding Rossmann-fold domains"/>
    <property type="match status" value="1"/>
</dbReference>
<dbReference type="STRING" id="290054.SAMN02745114_01542"/>
<dbReference type="PANTHER" id="PTHR43377:SF2">
    <property type="entry name" value="BINDING ROSSMANN FOLD OXIDOREDUCTASE, PUTATIVE (AFU_ORTHOLOGUE AFUA_4G00560)-RELATED"/>
    <property type="match status" value="1"/>
</dbReference>
<dbReference type="Pfam" id="PF02894">
    <property type="entry name" value="GFO_IDH_MocA_C"/>
    <property type="match status" value="1"/>
</dbReference>
<dbReference type="InterPro" id="IPR051450">
    <property type="entry name" value="Gfo/Idh/MocA_Oxidoreductases"/>
</dbReference>
<keyword evidence="5" id="KW-1185">Reference proteome</keyword>
<dbReference type="Gene3D" id="3.30.360.10">
    <property type="entry name" value="Dihydrodipicolinate Reductase, domain 2"/>
    <property type="match status" value="1"/>
</dbReference>
<dbReference type="GO" id="GO:0000166">
    <property type="term" value="F:nucleotide binding"/>
    <property type="evidence" value="ECO:0007669"/>
    <property type="project" value="InterPro"/>
</dbReference>
<reference evidence="4 5" key="1">
    <citation type="submission" date="2017-02" db="EMBL/GenBank/DDBJ databases">
        <authorList>
            <person name="Peterson S.W."/>
        </authorList>
    </citation>
    <scope>NUCLEOTIDE SEQUENCE [LARGE SCALE GENOMIC DNA]</scope>
    <source>
        <strain evidence="4 5">ATCC 51222</strain>
    </source>
</reference>
<dbReference type="PANTHER" id="PTHR43377">
    <property type="entry name" value="BILIVERDIN REDUCTASE A"/>
    <property type="match status" value="1"/>
</dbReference>
<name>A0A1T4NAX1_9FIRM</name>
<dbReference type="InterPro" id="IPR004104">
    <property type="entry name" value="Gfo/Idh/MocA-like_OxRdtase_C"/>
</dbReference>
<dbReference type="SUPFAM" id="SSF55347">
    <property type="entry name" value="Glyceraldehyde-3-phosphate dehydrogenase-like, C-terminal domain"/>
    <property type="match status" value="1"/>
</dbReference>
<dbReference type="Gene3D" id="3.40.50.720">
    <property type="entry name" value="NAD(P)-binding Rossmann-like Domain"/>
    <property type="match status" value="1"/>
</dbReference>
<evidence type="ECO:0000313" key="4">
    <source>
        <dbReference type="EMBL" id="SJZ76402.1"/>
    </source>
</evidence>
<gene>
    <name evidence="4" type="ORF">SAMN02745114_01542</name>
</gene>
<evidence type="ECO:0000256" key="1">
    <source>
        <dbReference type="ARBA" id="ARBA00010928"/>
    </source>
</evidence>
<dbReference type="OrthoDB" id="9783105at2"/>
<evidence type="ECO:0000259" key="2">
    <source>
        <dbReference type="Pfam" id="PF01408"/>
    </source>
</evidence>
<proteinExistence type="inferred from homology"/>
<dbReference type="RefSeq" id="WP_078768984.1">
    <property type="nucleotide sequence ID" value="NZ_FUWW01000020.1"/>
</dbReference>
<accession>A0A1T4NAX1</accession>
<evidence type="ECO:0000313" key="5">
    <source>
        <dbReference type="Proteomes" id="UP000190657"/>
    </source>
</evidence>
<dbReference type="AlphaFoldDB" id="A0A1T4NAX1"/>
<dbReference type="InterPro" id="IPR000683">
    <property type="entry name" value="Gfo/Idh/MocA-like_OxRdtase_N"/>
</dbReference>
<dbReference type="Proteomes" id="UP000190657">
    <property type="component" value="Unassembled WGS sequence"/>
</dbReference>
<feature type="domain" description="Gfo/Idh/MocA-like oxidoreductase N-terminal" evidence="2">
    <location>
        <begin position="9"/>
        <end position="127"/>
    </location>
</feature>
<comment type="similarity">
    <text evidence="1">Belongs to the Gfo/Idh/MocA family.</text>
</comment>